<evidence type="ECO:0000313" key="3">
    <source>
        <dbReference type="Proteomes" id="UP000184509"/>
    </source>
</evidence>
<evidence type="ECO:0000313" key="2">
    <source>
        <dbReference type="EMBL" id="SHE39579.1"/>
    </source>
</evidence>
<name>A0A1M4T535_9BACE</name>
<reference evidence="2 3" key="1">
    <citation type="submission" date="2016-11" db="EMBL/GenBank/DDBJ databases">
        <authorList>
            <person name="Jaros S."/>
            <person name="Januszkiewicz K."/>
            <person name="Wedrychowicz H."/>
        </authorList>
    </citation>
    <scope>NUCLEOTIDE SEQUENCE [LARGE SCALE GENOMIC DNA]</scope>
    <source>
        <strain evidence="2 3">DSM 26991</strain>
    </source>
</reference>
<proteinExistence type="predicted"/>
<gene>
    <name evidence="2" type="ORF">SAMN05444405_101284</name>
</gene>
<dbReference type="OrthoDB" id="1437763at2"/>
<organism evidence="2 3">
    <name type="scientific">Bacteroides luti</name>
    <dbReference type="NCBI Taxonomy" id="1297750"/>
    <lineage>
        <taxon>Bacteria</taxon>
        <taxon>Pseudomonadati</taxon>
        <taxon>Bacteroidota</taxon>
        <taxon>Bacteroidia</taxon>
        <taxon>Bacteroidales</taxon>
        <taxon>Bacteroidaceae</taxon>
        <taxon>Bacteroides</taxon>
    </lineage>
</organism>
<protein>
    <recommendedName>
        <fullName evidence="4">DUF1579 domain-containing protein</fullName>
    </recommendedName>
</protein>
<evidence type="ECO:0000256" key="1">
    <source>
        <dbReference type="SAM" id="SignalP"/>
    </source>
</evidence>
<dbReference type="RefSeq" id="WP_073398720.1">
    <property type="nucleotide sequence ID" value="NZ_FQTV01000001.1"/>
</dbReference>
<feature type="chain" id="PRO_5012770332" description="DUF1579 domain-containing protein" evidence="1">
    <location>
        <begin position="24"/>
        <end position="167"/>
    </location>
</feature>
<keyword evidence="1" id="KW-0732">Signal</keyword>
<sequence>MKKAFITSVIALLLILCSNGMQAQSSQKKLNQVELLKKFIGTWKGELGKDSIGWSEISPFGEISIVGNFKIEVKDKIVYQMKSIFGYDKKSDKIYSVDLEKKSGTMIFYQCEFISDNVLKAVVIKDITNPNVASGKVYYEEFKTPDVLVESVTEHNQKTSITFKRIK</sequence>
<dbReference type="Proteomes" id="UP000184509">
    <property type="component" value="Unassembled WGS sequence"/>
</dbReference>
<dbReference type="EMBL" id="FQTV01000001">
    <property type="protein sequence ID" value="SHE39579.1"/>
    <property type="molecule type" value="Genomic_DNA"/>
</dbReference>
<evidence type="ECO:0008006" key="4">
    <source>
        <dbReference type="Google" id="ProtNLM"/>
    </source>
</evidence>
<accession>A0A1M4T535</accession>
<dbReference type="AlphaFoldDB" id="A0A1M4T535"/>
<dbReference type="STRING" id="1297750.SAMN05444405_101284"/>
<feature type="signal peptide" evidence="1">
    <location>
        <begin position="1"/>
        <end position="23"/>
    </location>
</feature>
<keyword evidence="3" id="KW-1185">Reference proteome</keyword>